<keyword evidence="2" id="KW-1185">Reference proteome</keyword>
<dbReference type="OrthoDB" id="1261347at2"/>
<reference evidence="1 2" key="1">
    <citation type="submission" date="2019-06" db="EMBL/GenBank/DDBJ databases">
        <title>Flavobacterium sp. MaA-Y11 from geoumgang.</title>
        <authorList>
            <person name="Jeong S."/>
        </authorList>
    </citation>
    <scope>NUCLEOTIDE SEQUENCE [LARGE SCALE GENOMIC DNA]</scope>
    <source>
        <strain evidence="1 2">MaA-Y11</strain>
    </source>
</reference>
<dbReference type="Proteomes" id="UP000319175">
    <property type="component" value="Unassembled WGS sequence"/>
</dbReference>
<protein>
    <submittedName>
        <fullName evidence="1">Uncharacterized protein</fullName>
    </submittedName>
</protein>
<dbReference type="EMBL" id="VFJE01000051">
    <property type="protein sequence ID" value="TPD71095.1"/>
    <property type="molecule type" value="Genomic_DNA"/>
</dbReference>
<dbReference type="AlphaFoldDB" id="A0A501QFU8"/>
<reference evidence="1 2" key="2">
    <citation type="submission" date="2019-06" db="EMBL/GenBank/DDBJ databases">
        <authorList>
            <person name="Seo Y."/>
        </authorList>
    </citation>
    <scope>NUCLEOTIDE SEQUENCE [LARGE SCALE GENOMIC DNA]</scope>
    <source>
        <strain evidence="1 2">MaA-Y11</strain>
    </source>
</reference>
<proteinExistence type="predicted"/>
<comment type="caution">
    <text evidence="1">The sequence shown here is derived from an EMBL/GenBank/DDBJ whole genome shotgun (WGS) entry which is preliminary data.</text>
</comment>
<evidence type="ECO:0000313" key="2">
    <source>
        <dbReference type="Proteomes" id="UP000319175"/>
    </source>
</evidence>
<sequence>MKKILLFILLFYTLAGVSQTLTKKYNSVNNRYEYFDSRGNMVGYQFYDNLDKSWKYYEVPQKQQSTYVQPINHNRVNQALATKQGRYDANVQKIQNAIEDIADKIMSLEINESAKERISERFDIILNNLNASKYNYSNSTTTNNVINWMYNEINKAIKQETE</sequence>
<gene>
    <name evidence="1" type="ORF">FJA49_04130</name>
</gene>
<dbReference type="RefSeq" id="WP_139999155.1">
    <property type="nucleotide sequence ID" value="NZ_VFJE01000051.1"/>
</dbReference>
<evidence type="ECO:0000313" key="1">
    <source>
        <dbReference type="EMBL" id="TPD71095.1"/>
    </source>
</evidence>
<name>A0A501QFU8_9FLAO</name>
<organism evidence="1 2">
    <name type="scientific">Flavobacterium microcysteis</name>
    <dbReference type="NCBI Taxonomy" id="2596891"/>
    <lineage>
        <taxon>Bacteria</taxon>
        <taxon>Pseudomonadati</taxon>
        <taxon>Bacteroidota</taxon>
        <taxon>Flavobacteriia</taxon>
        <taxon>Flavobacteriales</taxon>
        <taxon>Flavobacteriaceae</taxon>
        <taxon>Flavobacterium</taxon>
    </lineage>
</organism>
<accession>A0A501QFU8</accession>